<evidence type="ECO:0000313" key="4">
    <source>
        <dbReference type="Proteomes" id="UP000250918"/>
    </source>
</evidence>
<comment type="cofactor">
    <cofactor evidence="1">
        <name>pyridoxal 5'-phosphate</name>
        <dbReference type="ChEBI" id="CHEBI:597326"/>
    </cofactor>
</comment>
<sequence>EEALEEFFREHGDKLAAVIIEGIPANNGLLIQRHDYMRQLRALTEKHGALLILDEVITGFRLGMGGAAAYYGIRPDLLTYGKIIGGGMPVGAFGGRADIMDLLSPLGPVYQAGTLSGNPVAMTAGLATLRKLADGRIHAQLEERNRKFVSDMMADLKGSTVNIAGIASIYWIVFQRDIPRAAHAIDSDGVAHYNRMHEKILDAGIYLPPSGYEVCFLSAAHTGDMLSNAARILVQAIRQEAHVWA</sequence>
<dbReference type="PANTHER" id="PTHR43713">
    <property type="entry name" value="GLUTAMATE-1-SEMIALDEHYDE 2,1-AMINOMUTASE"/>
    <property type="match status" value="1"/>
</dbReference>
<keyword evidence="3" id="KW-0032">Aminotransferase</keyword>
<dbReference type="Gene3D" id="3.40.640.10">
    <property type="entry name" value="Type I PLP-dependent aspartate aminotransferase-like (Major domain)"/>
    <property type="match status" value="1"/>
</dbReference>
<organism evidence="3 4">
    <name type="scientific">candidate division GN15 bacterium</name>
    <dbReference type="NCBI Taxonomy" id="2072418"/>
    <lineage>
        <taxon>Bacteria</taxon>
        <taxon>candidate division GN15</taxon>
    </lineage>
</organism>
<dbReference type="SUPFAM" id="SSF53383">
    <property type="entry name" value="PLP-dependent transferases"/>
    <property type="match status" value="1"/>
</dbReference>
<feature type="non-terminal residue" evidence="3">
    <location>
        <position position="1"/>
    </location>
</feature>
<name>A0A855XD18_9BACT</name>
<dbReference type="Gene3D" id="3.90.1150.10">
    <property type="entry name" value="Aspartate Aminotransferase, domain 1"/>
    <property type="match status" value="1"/>
</dbReference>
<evidence type="ECO:0000256" key="2">
    <source>
        <dbReference type="ARBA" id="ARBA00022898"/>
    </source>
</evidence>
<protein>
    <submittedName>
        <fullName evidence="3">Aspartate aminotransferase family protein</fullName>
    </submittedName>
</protein>
<dbReference type="InterPro" id="IPR049704">
    <property type="entry name" value="Aminotrans_3_PPA_site"/>
</dbReference>
<dbReference type="PANTHER" id="PTHR43713:SF3">
    <property type="entry name" value="GLUTAMATE-1-SEMIALDEHYDE 2,1-AMINOMUTASE 1, CHLOROPLASTIC-RELATED"/>
    <property type="match status" value="1"/>
</dbReference>
<gene>
    <name evidence="3" type="ORF">C3F09_00700</name>
</gene>
<evidence type="ECO:0000313" key="3">
    <source>
        <dbReference type="EMBL" id="PWB76340.1"/>
    </source>
</evidence>
<dbReference type="EMBL" id="PQAP01000002">
    <property type="protein sequence ID" value="PWB76340.1"/>
    <property type="molecule type" value="Genomic_DNA"/>
</dbReference>
<dbReference type="Pfam" id="PF00202">
    <property type="entry name" value="Aminotran_3"/>
    <property type="match status" value="1"/>
</dbReference>
<comment type="caution">
    <text evidence="3">The sequence shown here is derived from an EMBL/GenBank/DDBJ whole genome shotgun (WGS) entry which is preliminary data.</text>
</comment>
<keyword evidence="3" id="KW-0808">Transferase</keyword>
<dbReference type="AlphaFoldDB" id="A0A855XD18"/>
<dbReference type="InterPro" id="IPR015421">
    <property type="entry name" value="PyrdxlP-dep_Trfase_major"/>
</dbReference>
<dbReference type="GO" id="GO:0030170">
    <property type="term" value="F:pyridoxal phosphate binding"/>
    <property type="evidence" value="ECO:0007669"/>
    <property type="project" value="InterPro"/>
</dbReference>
<reference evidence="3 4" key="1">
    <citation type="journal article" date="2018" name="ISME J.">
        <title>A methanotrophic archaeon couples anaerobic oxidation of methane to Fe(III) reduction.</title>
        <authorList>
            <person name="Cai C."/>
            <person name="Leu A.O."/>
            <person name="Xie G.J."/>
            <person name="Guo J."/>
            <person name="Feng Y."/>
            <person name="Zhao J.X."/>
            <person name="Tyson G.W."/>
            <person name="Yuan Z."/>
            <person name="Hu S."/>
        </authorList>
    </citation>
    <scope>NUCLEOTIDE SEQUENCE [LARGE SCALE GENOMIC DNA]</scope>
    <source>
        <strain evidence="3">FeB_12</strain>
    </source>
</reference>
<dbReference type="InterPro" id="IPR015422">
    <property type="entry name" value="PyrdxlP-dep_Trfase_small"/>
</dbReference>
<keyword evidence="2" id="KW-0663">Pyridoxal phosphate</keyword>
<dbReference type="InterPro" id="IPR015424">
    <property type="entry name" value="PyrdxlP-dep_Trfase"/>
</dbReference>
<dbReference type="GO" id="GO:0008483">
    <property type="term" value="F:transaminase activity"/>
    <property type="evidence" value="ECO:0007669"/>
    <property type="project" value="UniProtKB-KW"/>
</dbReference>
<dbReference type="Proteomes" id="UP000250918">
    <property type="component" value="Unassembled WGS sequence"/>
</dbReference>
<dbReference type="PROSITE" id="PS00600">
    <property type="entry name" value="AA_TRANSFER_CLASS_3"/>
    <property type="match status" value="1"/>
</dbReference>
<dbReference type="InterPro" id="IPR005814">
    <property type="entry name" value="Aminotrans_3"/>
</dbReference>
<evidence type="ECO:0000256" key="1">
    <source>
        <dbReference type="ARBA" id="ARBA00001933"/>
    </source>
</evidence>
<accession>A0A855XD18</accession>
<proteinExistence type="predicted"/>